<dbReference type="InterPro" id="IPR003593">
    <property type="entry name" value="AAA+_ATPase"/>
</dbReference>
<keyword evidence="4 10" id="KW-0067">ATP-binding</keyword>
<dbReference type="PANTHER" id="PTHR24221:SF654">
    <property type="entry name" value="ATP-BINDING CASSETTE SUB-FAMILY B MEMBER 6"/>
    <property type="match status" value="1"/>
</dbReference>
<dbReference type="InterPro" id="IPR039421">
    <property type="entry name" value="Type_1_exporter"/>
</dbReference>
<feature type="domain" description="ABC transmembrane type-1" evidence="9">
    <location>
        <begin position="21"/>
        <end position="299"/>
    </location>
</feature>
<feature type="transmembrane region" description="Helical" evidence="7">
    <location>
        <begin position="53"/>
        <end position="74"/>
    </location>
</feature>
<evidence type="ECO:0000313" key="11">
    <source>
        <dbReference type="Proteomes" id="UP001597492"/>
    </source>
</evidence>
<dbReference type="Gene3D" id="3.40.50.300">
    <property type="entry name" value="P-loop containing nucleotide triphosphate hydrolases"/>
    <property type="match status" value="1"/>
</dbReference>
<organism evidence="10 11">
    <name type="scientific">Gulosibacter faecalis</name>
    <dbReference type="NCBI Taxonomy" id="272240"/>
    <lineage>
        <taxon>Bacteria</taxon>
        <taxon>Bacillati</taxon>
        <taxon>Actinomycetota</taxon>
        <taxon>Actinomycetes</taxon>
        <taxon>Micrococcales</taxon>
        <taxon>Microbacteriaceae</taxon>
        <taxon>Gulosibacter</taxon>
    </lineage>
</organism>
<evidence type="ECO:0000256" key="6">
    <source>
        <dbReference type="ARBA" id="ARBA00023136"/>
    </source>
</evidence>
<evidence type="ECO:0000256" key="5">
    <source>
        <dbReference type="ARBA" id="ARBA00022989"/>
    </source>
</evidence>
<dbReference type="SUPFAM" id="SSF52540">
    <property type="entry name" value="P-loop containing nucleoside triphosphate hydrolases"/>
    <property type="match status" value="1"/>
</dbReference>
<keyword evidence="3" id="KW-0547">Nucleotide-binding</keyword>
<evidence type="ECO:0000256" key="1">
    <source>
        <dbReference type="ARBA" id="ARBA00004651"/>
    </source>
</evidence>
<feature type="transmembrane region" description="Helical" evidence="7">
    <location>
        <begin position="124"/>
        <end position="149"/>
    </location>
</feature>
<name>A0ABW5UX78_9MICO</name>
<comment type="caution">
    <text evidence="10">The sequence shown here is derived from an EMBL/GenBank/DDBJ whole genome shotgun (WGS) entry which is preliminary data.</text>
</comment>
<keyword evidence="2 7" id="KW-0812">Transmembrane</keyword>
<feature type="domain" description="ABC transporter" evidence="8">
    <location>
        <begin position="333"/>
        <end position="566"/>
    </location>
</feature>
<evidence type="ECO:0000256" key="3">
    <source>
        <dbReference type="ARBA" id="ARBA00022741"/>
    </source>
</evidence>
<comment type="subcellular location">
    <subcellularLocation>
        <location evidence="1">Cell membrane</location>
        <topology evidence="1">Multi-pass membrane protein</topology>
    </subcellularLocation>
</comment>
<reference evidence="11" key="1">
    <citation type="journal article" date="2019" name="Int. J. Syst. Evol. Microbiol.">
        <title>The Global Catalogue of Microorganisms (GCM) 10K type strain sequencing project: providing services to taxonomists for standard genome sequencing and annotation.</title>
        <authorList>
            <consortium name="The Broad Institute Genomics Platform"/>
            <consortium name="The Broad Institute Genome Sequencing Center for Infectious Disease"/>
            <person name="Wu L."/>
            <person name="Ma J."/>
        </authorList>
    </citation>
    <scope>NUCLEOTIDE SEQUENCE [LARGE SCALE GENOMIC DNA]</scope>
    <source>
        <strain evidence="11">TISTR 1514</strain>
    </source>
</reference>
<evidence type="ECO:0000256" key="4">
    <source>
        <dbReference type="ARBA" id="ARBA00022840"/>
    </source>
</evidence>
<dbReference type="Gene3D" id="1.20.1560.10">
    <property type="entry name" value="ABC transporter type 1, transmembrane domain"/>
    <property type="match status" value="1"/>
</dbReference>
<evidence type="ECO:0000259" key="9">
    <source>
        <dbReference type="PROSITE" id="PS50929"/>
    </source>
</evidence>
<keyword evidence="5 7" id="KW-1133">Transmembrane helix</keyword>
<dbReference type="InterPro" id="IPR011527">
    <property type="entry name" value="ABC1_TM_dom"/>
</dbReference>
<dbReference type="PROSITE" id="PS50929">
    <property type="entry name" value="ABC_TM1F"/>
    <property type="match status" value="1"/>
</dbReference>
<feature type="transmembrane region" description="Helical" evidence="7">
    <location>
        <begin position="242"/>
        <end position="262"/>
    </location>
</feature>
<evidence type="ECO:0000256" key="2">
    <source>
        <dbReference type="ARBA" id="ARBA00022692"/>
    </source>
</evidence>
<evidence type="ECO:0000259" key="8">
    <source>
        <dbReference type="PROSITE" id="PS50893"/>
    </source>
</evidence>
<dbReference type="Proteomes" id="UP001597492">
    <property type="component" value="Unassembled WGS sequence"/>
</dbReference>
<dbReference type="EMBL" id="JBHUNE010000006">
    <property type="protein sequence ID" value="MFD2758013.1"/>
    <property type="molecule type" value="Genomic_DNA"/>
</dbReference>
<dbReference type="InterPro" id="IPR003439">
    <property type="entry name" value="ABC_transporter-like_ATP-bd"/>
</dbReference>
<feature type="transmembrane region" description="Helical" evidence="7">
    <location>
        <begin position="155"/>
        <end position="174"/>
    </location>
</feature>
<dbReference type="PANTHER" id="PTHR24221">
    <property type="entry name" value="ATP-BINDING CASSETTE SUB-FAMILY B"/>
    <property type="match status" value="1"/>
</dbReference>
<dbReference type="Pfam" id="PF00005">
    <property type="entry name" value="ABC_tran"/>
    <property type="match status" value="1"/>
</dbReference>
<sequence>MIRTLLSLLPPDSRSRVGLHLALTVVSIALRAVATVLLVPLVAALFSPAPTDAWPWAGWIALVTISGLIVDWFVARIAFELGFAVLDRGQHEVSHRLTRTPLTWFTAENTATARQAIAATGPDLVGIFVYLVTPLLGAIVLPIAIALALLPVAPLLGVAALVGVPVLLGAYLLAVRCNRAADRAAAESNSALTERIIEFARTQHALRSARRVDPARSQVGAALASQHSAVMRMLFMQVPGQLLFSVASQIALILLAGATVWLTATGRIAAPEAIALIVVIARYLEPFTTLAELSGGLETSTVTLRRIRSVLDAPMLAEGEARLHTDAPGRVELRGVDFRYADDAPPVIDGLDLTLEPGTTTAIVGPSGSGKSTILALLAGLYEPTSGEIRFAGTDVTTVRADDRRAHVSAVFQHSYLFDGTIRENVLVGDLGASEGDLAEAARLAQLDSLLGRLPEGWDAGVGEGGANLSGGERQRVAIARALLKRAPLLLIDEATSALDNENEAAVTTALGADSTVGTRVIVAHRLASIRAADRVIFVERGRIVEDGAPGDLIAAGGRFAEFWGEQDAAAGWRLGAATD</sequence>
<dbReference type="GO" id="GO:0005524">
    <property type="term" value="F:ATP binding"/>
    <property type="evidence" value="ECO:0007669"/>
    <property type="project" value="UniProtKB-KW"/>
</dbReference>
<keyword evidence="6 7" id="KW-0472">Membrane</keyword>
<gene>
    <name evidence="10" type="ORF">ACFSW7_06450</name>
</gene>
<protein>
    <submittedName>
        <fullName evidence="10">ABC transporter ATP-binding protein</fullName>
    </submittedName>
</protein>
<feature type="transmembrane region" description="Helical" evidence="7">
    <location>
        <begin position="21"/>
        <end position="47"/>
    </location>
</feature>
<dbReference type="PROSITE" id="PS50893">
    <property type="entry name" value="ABC_TRANSPORTER_2"/>
    <property type="match status" value="1"/>
</dbReference>
<dbReference type="InterPro" id="IPR036640">
    <property type="entry name" value="ABC1_TM_sf"/>
</dbReference>
<dbReference type="SMART" id="SM00382">
    <property type="entry name" value="AAA"/>
    <property type="match status" value="1"/>
</dbReference>
<dbReference type="SUPFAM" id="SSF90123">
    <property type="entry name" value="ABC transporter transmembrane region"/>
    <property type="match status" value="1"/>
</dbReference>
<evidence type="ECO:0000256" key="7">
    <source>
        <dbReference type="SAM" id="Phobius"/>
    </source>
</evidence>
<dbReference type="RefSeq" id="WP_019618467.1">
    <property type="nucleotide sequence ID" value="NZ_JBHUNE010000006.1"/>
</dbReference>
<dbReference type="PROSITE" id="PS00211">
    <property type="entry name" value="ABC_TRANSPORTER_1"/>
    <property type="match status" value="1"/>
</dbReference>
<dbReference type="InterPro" id="IPR027417">
    <property type="entry name" value="P-loop_NTPase"/>
</dbReference>
<keyword evidence="11" id="KW-1185">Reference proteome</keyword>
<evidence type="ECO:0000313" key="10">
    <source>
        <dbReference type="EMBL" id="MFD2758013.1"/>
    </source>
</evidence>
<proteinExistence type="predicted"/>
<dbReference type="InterPro" id="IPR017871">
    <property type="entry name" value="ABC_transporter-like_CS"/>
</dbReference>
<accession>A0ABW5UX78</accession>